<accession>A0A2A4JE11</accession>
<organism evidence="6">
    <name type="scientific">Heliothis virescens</name>
    <name type="common">Tobacco budworm moth</name>
    <dbReference type="NCBI Taxonomy" id="7102"/>
    <lineage>
        <taxon>Eukaryota</taxon>
        <taxon>Metazoa</taxon>
        <taxon>Ecdysozoa</taxon>
        <taxon>Arthropoda</taxon>
        <taxon>Hexapoda</taxon>
        <taxon>Insecta</taxon>
        <taxon>Pterygota</taxon>
        <taxon>Neoptera</taxon>
        <taxon>Endopterygota</taxon>
        <taxon>Lepidoptera</taxon>
        <taxon>Glossata</taxon>
        <taxon>Ditrysia</taxon>
        <taxon>Noctuoidea</taxon>
        <taxon>Noctuidae</taxon>
        <taxon>Heliothinae</taxon>
        <taxon>Heliothis</taxon>
    </lineage>
</organism>
<sequence>MSLAYAYFKYLIDRENYQCVVHYFSGFADEVVILDEPKRWDKMACAEPEFHSNIVITAHAEVKTTDEEQKKNDQCLRCLKVFFVVLGMLAVIAAIALMIVAVLSAIATKAYDADQTSRMVAMVLLAVLAAGTICVVIYGEVAVLKMRSRPIHVAAVVLLLLAIVQALIAGISVNVEPSDEAKLMRSLTESFRQAKEDNIRHTKIWAMTQSDLNCCGVYSPEDYRVSTLPYYFPPNVPISCCPSYDSSRSDLVQERDRELCKVKKTYYMSGCKEPVLTVFKETSSMVFSMAVIVIVLEALLLIVGAVIYRKQHTESFK</sequence>
<comment type="caution">
    <text evidence="6">The sequence shown here is derived from an EMBL/GenBank/DDBJ whole genome shotgun (WGS) entry which is preliminary data.</text>
</comment>
<proteinExistence type="predicted"/>
<evidence type="ECO:0000256" key="5">
    <source>
        <dbReference type="SAM" id="Phobius"/>
    </source>
</evidence>
<dbReference type="InterPro" id="IPR008952">
    <property type="entry name" value="Tetraspanin_EC2_sf"/>
</dbReference>
<keyword evidence="4 5" id="KW-0472">Membrane</keyword>
<gene>
    <name evidence="6" type="ORF">B5V51_3258</name>
</gene>
<dbReference type="PANTHER" id="PTHR19282:SF544">
    <property type="entry name" value="TETRASPANIN"/>
    <property type="match status" value="1"/>
</dbReference>
<feature type="transmembrane region" description="Helical" evidence="5">
    <location>
        <begin position="151"/>
        <end position="173"/>
    </location>
</feature>
<evidence type="ECO:0000256" key="4">
    <source>
        <dbReference type="ARBA" id="ARBA00023136"/>
    </source>
</evidence>
<keyword evidence="3 5" id="KW-1133">Transmembrane helix</keyword>
<dbReference type="STRING" id="7102.A0A2A4JE11"/>
<comment type="subcellular location">
    <subcellularLocation>
        <location evidence="1">Membrane</location>
        <topology evidence="1">Multi-pass membrane protein</topology>
    </subcellularLocation>
</comment>
<dbReference type="GO" id="GO:0005886">
    <property type="term" value="C:plasma membrane"/>
    <property type="evidence" value="ECO:0007669"/>
    <property type="project" value="TreeGrafter"/>
</dbReference>
<dbReference type="Gene3D" id="1.10.1450.10">
    <property type="entry name" value="Tetraspanin"/>
    <property type="match status" value="1"/>
</dbReference>
<dbReference type="Pfam" id="PF00335">
    <property type="entry name" value="Tetraspanin"/>
    <property type="match status" value="1"/>
</dbReference>
<feature type="transmembrane region" description="Helical" evidence="5">
    <location>
        <begin position="285"/>
        <end position="308"/>
    </location>
</feature>
<dbReference type="InterPro" id="IPR018499">
    <property type="entry name" value="Tetraspanin/Peripherin"/>
</dbReference>
<evidence type="ECO:0000256" key="3">
    <source>
        <dbReference type="ARBA" id="ARBA00022989"/>
    </source>
</evidence>
<name>A0A2A4JE11_HELVI</name>
<evidence type="ECO:0000256" key="1">
    <source>
        <dbReference type="ARBA" id="ARBA00004141"/>
    </source>
</evidence>
<keyword evidence="2 5" id="KW-0812">Transmembrane</keyword>
<evidence type="ECO:0000256" key="2">
    <source>
        <dbReference type="ARBA" id="ARBA00022692"/>
    </source>
</evidence>
<dbReference type="EMBL" id="NWSH01001766">
    <property type="protein sequence ID" value="PCG70201.1"/>
    <property type="molecule type" value="Genomic_DNA"/>
</dbReference>
<evidence type="ECO:0000313" key="6">
    <source>
        <dbReference type="EMBL" id="PCG70201.1"/>
    </source>
</evidence>
<dbReference type="PANTHER" id="PTHR19282">
    <property type="entry name" value="TETRASPANIN"/>
    <property type="match status" value="1"/>
</dbReference>
<feature type="transmembrane region" description="Helical" evidence="5">
    <location>
        <begin position="81"/>
        <end position="107"/>
    </location>
</feature>
<protein>
    <recommendedName>
        <fullName evidence="7">Tetraspanin</fullName>
    </recommendedName>
</protein>
<reference evidence="6" key="1">
    <citation type="submission" date="2017-09" db="EMBL/GenBank/DDBJ databases">
        <title>Contemporary evolution of a Lepidopteran species, Heliothis virescens, in response to modern agricultural practices.</title>
        <authorList>
            <person name="Fritz M.L."/>
            <person name="Deyonke A.M."/>
            <person name="Papanicolaou A."/>
            <person name="Micinski S."/>
            <person name="Westbrook J."/>
            <person name="Gould F."/>
        </authorList>
    </citation>
    <scope>NUCLEOTIDE SEQUENCE [LARGE SCALE GENOMIC DNA]</scope>
    <source>
        <strain evidence="6">HvINT-</strain>
        <tissue evidence="6">Whole body</tissue>
    </source>
</reference>
<dbReference type="AlphaFoldDB" id="A0A2A4JE11"/>
<feature type="transmembrane region" description="Helical" evidence="5">
    <location>
        <begin position="119"/>
        <end position="139"/>
    </location>
</feature>
<dbReference type="SUPFAM" id="SSF48652">
    <property type="entry name" value="Tetraspanin"/>
    <property type="match status" value="1"/>
</dbReference>
<evidence type="ECO:0008006" key="7">
    <source>
        <dbReference type="Google" id="ProtNLM"/>
    </source>
</evidence>